<dbReference type="AlphaFoldDB" id="A0A1W1BUW2"/>
<dbReference type="Pfam" id="PF05901">
    <property type="entry name" value="Excalibur"/>
    <property type="match status" value="1"/>
</dbReference>
<organism evidence="2">
    <name type="scientific">hydrothermal vent metagenome</name>
    <dbReference type="NCBI Taxonomy" id="652676"/>
    <lineage>
        <taxon>unclassified sequences</taxon>
        <taxon>metagenomes</taxon>
        <taxon>ecological metagenomes</taxon>
    </lineage>
</organism>
<protein>
    <submittedName>
        <fullName evidence="2">Cold shock domain family protein</fullName>
    </submittedName>
</protein>
<evidence type="ECO:0000259" key="1">
    <source>
        <dbReference type="Pfam" id="PF05901"/>
    </source>
</evidence>
<evidence type="ECO:0000313" key="2">
    <source>
        <dbReference type="EMBL" id="SFV57380.1"/>
    </source>
</evidence>
<dbReference type="InterPro" id="IPR008613">
    <property type="entry name" value="Excalibur_Ca-bd_domain"/>
</dbReference>
<accession>A0A1W1BUW2</accession>
<name>A0A1W1BUW2_9ZZZZ</name>
<feature type="domain" description="Excalibur calcium-binding" evidence="1">
    <location>
        <begin position="84"/>
        <end position="117"/>
    </location>
</feature>
<gene>
    <name evidence="2" type="ORF">MNB_SV-3-1369</name>
</gene>
<proteinExistence type="predicted"/>
<sequence>MNFFKQRYKYIVFLWIAVFAGTFFKSNINTKSHEEAIHVESAKDFEKFFQEQDDFIEKHTVNFIHASAKYTPSSKKIYYCDGREYCSNMTSCEEAKYFLKHCPHSKMDGDGDGVPCESQWCGH</sequence>
<reference evidence="2" key="1">
    <citation type="submission" date="2016-10" db="EMBL/GenBank/DDBJ databases">
        <authorList>
            <person name="de Groot N.N."/>
        </authorList>
    </citation>
    <scope>NUCLEOTIDE SEQUENCE</scope>
</reference>
<dbReference type="EMBL" id="FPHI01000015">
    <property type="protein sequence ID" value="SFV57380.1"/>
    <property type="molecule type" value="Genomic_DNA"/>
</dbReference>